<organism evidence="1 2">
    <name type="scientific">Canavalia gladiata</name>
    <name type="common">Sword bean</name>
    <name type="synonym">Dolichos gladiatus</name>
    <dbReference type="NCBI Taxonomy" id="3824"/>
    <lineage>
        <taxon>Eukaryota</taxon>
        <taxon>Viridiplantae</taxon>
        <taxon>Streptophyta</taxon>
        <taxon>Embryophyta</taxon>
        <taxon>Tracheophyta</taxon>
        <taxon>Spermatophyta</taxon>
        <taxon>Magnoliopsida</taxon>
        <taxon>eudicotyledons</taxon>
        <taxon>Gunneridae</taxon>
        <taxon>Pentapetalae</taxon>
        <taxon>rosids</taxon>
        <taxon>fabids</taxon>
        <taxon>Fabales</taxon>
        <taxon>Fabaceae</taxon>
        <taxon>Papilionoideae</taxon>
        <taxon>50 kb inversion clade</taxon>
        <taxon>NPAAA clade</taxon>
        <taxon>indigoferoid/millettioid clade</taxon>
        <taxon>Phaseoleae</taxon>
        <taxon>Canavalia</taxon>
    </lineage>
</organism>
<keyword evidence="2" id="KW-1185">Reference proteome</keyword>
<evidence type="ECO:0000313" key="2">
    <source>
        <dbReference type="Proteomes" id="UP001367508"/>
    </source>
</evidence>
<gene>
    <name evidence="1" type="ORF">VNO77_38928</name>
</gene>
<proteinExistence type="predicted"/>
<sequence>MIEQLPMKPPFLGIDLVPYPLGVQLTETKTTLYERTLQLHVASRGHHCKPGRGLSTYIQVAKVVEVKRTYTWLDEDPVTVLQTVVITRSHIMDRRYSGSMCKPYILESHAKFVRILAHLNNINIIVGC</sequence>
<protein>
    <submittedName>
        <fullName evidence="1">Uncharacterized protein</fullName>
    </submittedName>
</protein>
<dbReference type="AlphaFoldDB" id="A0AAN9KBL1"/>
<dbReference type="Proteomes" id="UP001367508">
    <property type="component" value="Unassembled WGS sequence"/>
</dbReference>
<name>A0AAN9KBL1_CANGL</name>
<dbReference type="EMBL" id="JAYMYQ010000009">
    <property type="protein sequence ID" value="KAK7313733.1"/>
    <property type="molecule type" value="Genomic_DNA"/>
</dbReference>
<accession>A0AAN9KBL1</accession>
<comment type="caution">
    <text evidence="1">The sequence shown here is derived from an EMBL/GenBank/DDBJ whole genome shotgun (WGS) entry which is preliminary data.</text>
</comment>
<evidence type="ECO:0000313" key="1">
    <source>
        <dbReference type="EMBL" id="KAK7313733.1"/>
    </source>
</evidence>
<reference evidence="1 2" key="1">
    <citation type="submission" date="2024-01" db="EMBL/GenBank/DDBJ databases">
        <title>The genomes of 5 underutilized Papilionoideae crops provide insights into root nodulation and disease resistanc.</title>
        <authorList>
            <person name="Jiang F."/>
        </authorList>
    </citation>
    <scope>NUCLEOTIDE SEQUENCE [LARGE SCALE GENOMIC DNA]</scope>
    <source>
        <strain evidence="1">LVBAO_FW01</strain>
        <tissue evidence="1">Leaves</tissue>
    </source>
</reference>